<keyword evidence="8" id="KW-1185">Reference proteome</keyword>
<evidence type="ECO:0000256" key="2">
    <source>
        <dbReference type="ARBA" id="ARBA00022692"/>
    </source>
</evidence>
<sequence length="646" mass="71428">MVLVPSNSFLANSRRVASTTDALVALSRDASAPMAVARQAEVLARALSLVAAPCAIAAPTRARAALVSALDELAALLEQHGAIHTTDVDADVDADADGASPAPVLSASDGGGASTQQQRQQLLRTGLLTLWARATTYALVIAIADLIAAIDFIPHALRFWKAQRRRPVRAAIQQNPLEWLKPESERITLDERIYSLESTLSAVLEKLGHLKDAATRLLHATDSSVDALPSLLAVALRQLELAYSSTGVAPPRKGHGAFKTLAPLEFASIQLERCVTTDLATIEVTAASVRQSLVLLHTNVARLDVAREKLARSFHDALAPCRVPSKLRQRWLHLAVTVACVAGGAAWIARNQREFQDAVEAARAAFEDFLTEHMIEPMQAIVAEVLLNQKPEIQDAAALRDTKESLRRMLSDFVRDTNPTTNSEELQRVVREMDMSVVSLQYEKQIGNAVRNLMSGDIVRMLLIQVQFIKKELMVAMGAIDELMHANQLNLQMMATVPTFLVFGGAYQLAKELFFQVYRRTSERLFYDPAEIAGFLRNILRDIERLLNKQNRGSASGRAGAAGVLVDDVLGARDMGLLMLLLHQLRDVFDAYKDLFRDEEQERFDEDLNDLIEEGLLVSQQLAVIQRMYHSHPFLQRTKVSRWLLH</sequence>
<evidence type="ECO:0000256" key="3">
    <source>
        <dbReference type="ARBA" id="ARBA00022989"/>
    </source>
</evidence>
<evidence type="ECO:0000313" key="8">
    <source>
        <dbReference type="Proteomes" id="UP001209570"/>
    </source>
</evidence>
<gene>
    <name evidence="7" type="ORF">P43SY_008955</name>
</gene>
<keyword evidence="4" id="KW-0496">Mitochondrion</keyword>
<comment type="subcellular location">
    <subcellularLocation>
        <location evidence="1">Mitochondrion membrane</location>
        <topology evidence="1">Multi-pass membrane protein</topology>
    </subcellularLocation>
</comment>
<evidence type="ECO:0008006" key="9">
    <source>
        <dbReference type="Google" id="ProtNLM"/>
    </source>
</evidence>
<keyword evidence="5" id="KW-0472">Membrane</keyword>
<reference evidence="7" key="1">
    <citation type="submission" date="2021-12" db="EMBL/GenBank/DDBJ databases">
        <title>Prjna785345.</title>
        <authorList>
            <person name="Rujirawat T."/>
            <person name="Krajaejun T."/>
        </authorList>
    </citation>
    <scope>NUCLEOTIDE SEQUENCE</scope>
    <source>
        <strain evidence="7">Pi057C3</strain>
    </source>
</reference>
<dbReference type="AlphaFoldDB" id="A0AAD5QEJ8"/>
<dbReference type="Proteomes" id="UP001209570">
    <property type="component" value="Unassembled WGS sequence"/>
</dbReference>
<evidence type="ECO:0000313" key="7">
    <source>
        <dbReference type="EMBL" id="KAJ0408608.1"/>
    </source>
</evidence>
<dbReference type="PANTHER" id="PTHR28234:SF1">
    <property type="entry name" value="NUCLEAR CONTROL OF ATPASE PROTEIN 2"/>
    <property type="match status" value="1"/>
</dbReference>
<dbReference type="EMBL" id="JAKCXM010000010">
    <property type="protein sequence ID" value="KAJ0408608.1"/>
    <property type="molecule type" value="Genomic_DNA"/>
</dbReference>
<evidence type="ECO:0000256" key="5">
    <source>
        <dbReference type="ARBA" id="ARBA00023136"/>
    </source>
</evidence>
<protein>
    <recommendedName>
        <fullName evidence="9">Nuclear control of ATPase protein 2</fullName>
    </recommendedName>
</protein>
<dbReference type="Pfam" id="PF08637">
    <property type="entry name" value="NCA2"/>
    <property type="match status" value="1"/>
</dbReference>
<name>A0AAD5QEJ8_PYTIN</name>
<dbReference type="GO" id="GO:0005741">
    <property type="term" value="C:mitochondrial outer membrane"/>
    <property type="evidence" value="ECO:0007669"/>
    <property type="project" value="TreeGrafter"/>
</dbReference>
<keyword evidence="3" id="KW-1133">Transmembrane helix</keyword>
<proteinExistence type="predicted"/>
<evidence type="ECO:0000256" key="1">
    <source>
        <dbReference type="ARBA" id="ARBA00004225"/>
    </source>
</evidence>
<keyword evidence="2" id="KW-0812">Transmembrane</keyword>
<evidence type="ECO:0000256" key="4">
    <source>
        <dbReference type="ARBA" id="ARBA00023128"/>
    </source>
</evidence>
<dbReference type="InterPro" id="IPR013946">
    <property type="entry name" value="NCA2-like"/>
</dbReference>
<accession>A0AAD5QEJ8</accession>
<dbReference type="PANTHER" id="PTHR28234">
    <property type="entry name" value="NUCLEAR CONTROL OF ATPASE PROTEIN 2"/>
    <property type="match status" value="1"/>
</dbReference>
<evidence type="ECO:0000256" key="6">
    <source>
        <dbReference type="SAM" id="MobiDB-lite"/>
    </source>
</evidence>
<comment type="caution">
    <text evidence="7">The sequence shown here is derived from an EMBL/GenBank/DDBJ whole genome shotgun (WGS) entry which is preliminary data.</text>
</comment>
<organism evidence="7 8">
    <name type="scientific">Pythium insidiosum</name>
    <name type="common">Pythiosis disease agent</name>
    <dbReference type="NCBI Taxonomy" id="114742"/>
    <lineage>
        <taxon>Eukaryota</taxon>
        <taxon>Sar</taxon>
        <taxon>Stramenopiles</taxon>
        <taxon>Oomycota</taxon>
        <taxon>Peronosporomycetes</taxon>
        <taxon>Pythiales</taxon>
        <taxon>Pythiaceae</taxon>
        <taxon>Pythium</taxon>
    </lineage>
</organism>
<feature type="region of interest" description="Disordered" evidence="6">
    <location>
        <begin position="92"/>
        <end position="116"/>
    </location>
</feature>